<dbReference type="Gene3D" id="1.25.40.20">
    <property type="entry name" value="Ankyrin repeat-containing domain"/>
    <property type="match status" value="3"/>
</dbReference>
<dbReference type="InterPro" id="IPR002110">
    <property type="entry name" value="Ankyrin_rpt"/>
</dbReference>
<name>A0A6A4YGI4_9STRA</name>
<evidence type="ECO:0000256" key="3">
    <source>
        <dbReference type="ARBA" id="ARBA00023043"/>
    </source>
</evidence>
<feature type="repeat" description="ANK" evidence="5">
    <location>
        <begin position="153"/>
        <end position="186"/>
    </location>
</feature>
<dbReference type="Pfam" id="PF00069">
    <property type="entry name" value="Pkinase"/>
    <property type="match status" value="2"/>
</dbReference>
<feature type="compositionally biased region" description="Basic and acidic residues" evidence="7">
    <location>
        <begin position="29"/>
        <end position="40"/>
    </location>
</feature>
<protein>
    <submittedName>
        <fullName evidence="10">Uncharacterized protein</fullName>
    </submittedName>
</protein>
<organism evidence="10">
    <name type="scientific">Aphanomyces stellatus</name>
    <dbReference type="NCBI Taxonomy" id="120398"/>
    <lineage>
        <taxon>Eukaryota</taxon>
        <taxon>Sar</taxon>
        <taxon>Stramenopiles</taxon>
        <taxon>Oomycota</taxon>
        <taxon>Saprolegniomycetes</taxon>
        <taxon>Saprolegniales</taxon>
        <taxon>Verrucalvaceae</taxon>
        <taxon>Aphanomyces</taxon>
    </lineage>
</organism>
<feature type="domain" description="EF-hand" evidence="9">
    <location>
        <begin position="716"/>
        <end position="751"/>
    </location>
</feature>
<keyword evidence="6" id="KW-0175">Coiled coil</keyword>
<dbReference type="SUPFAM" id="SSF48403">
    <property type="entry name" value="Ankyrin repeat"/>
    <property type="match status" value="2"/>
</dbReference>
<feature type="region of interest" description="Disordered" evidence="7">
    <location>
        <begin position="1593"/>
        <end position="1625"/>
    </location>
</feature>
<dbReference type="GO" id="GO:0005509">
    <property type="term" value="F:calcium ion binding"/>
    <property type="evidence" value="ECO:0007669"/>
    <property type="project" value="InterPro"/>
</dbReference>
<comment type="similarity">
    <text evidence="4">Belongs to the protein kinase superfamily. Ser/Thr protein kinase family. CDPK subfamily.</text>
</comment>
<dbReference type="EMBL" id="VJMH01005427">
    <property type="protein sequence ID" value="KAF0696134.1"/>
    <property type="molecule type" value="Genomic_DNA"/>
</dbReference>
<dbReference type="InterPro" id="IPR018247">
    <property type="entry name" value="EF_Hand_1_Ca_BS"/>
</dbReference>
<feature type="domain" description="Protein kinase" evidence="8">
    <location>
        <begin position="725"/>
        <end position="1046"/>
    </location>
</feature>
<dbReference type="Pfam" id="PF12796">
    <property type="entry name" value="Ank_2"/>
    <property type="match status" value="5"/>
</dbReference>
<dbReference type="SUPFAM" id="SSF56112">
    <property type="entry name" value="Protein kinase-like (PK-like)"/>
    <property type="match status" value="1"/>
</dbReference>
<evidence type="ECO:0000256" key="5">
    <source>
        <dbReference type="PROSITE-ProRule" id="PRU00023"/>
    </source>
</evidence>
<comment type="caution">
    <text evidence="10">The sequence shown here is derived from an EMBL/GenBank/DDBJ whole genome shotgun (WGS) entry which is preliminary data.</text>
</comment>
<dbReference type="InterPro" id="IPR011992">
    <property type="entry name" value="EF-hand-dom_pair"/>
</dbReference>
<evidence type="ECO:0000256" key="2">
    <source>
        <dbReference type="ARBA" id="ARBA00022837"/>
    </source>
</evidence>
<keyword evidence="1" id="KW-0677">Repeat</keyword>
<feature type="region of interest" description="Disordered" evidence="7">
    <location>
        <begin position="21"/>
        <end position="53"/>
    </location>
</feature>
<dbReference type="InterPro" id="IPR000719">
    <property type="entry name" value="Prot_kinase_dom"/>
</dbReference>
<evidence type="ECO:0000259" key="9">
    <source>
        <dbReference type="PROSITE" id="PS50222"/>
    </source>
</evidence>
<dbReference type="PROSITE" id="PS50297">
    <property type="entry name" value="ANK_REP_REGION"/>
    <property type="match status" value="1"/>
</dbReference>
<accession>A0A6A4YGI4</accession>
<dbReference type="PROSITE" id="PS00018">
    <property type="entry name" value="EF_HAND_1"/>
    <property type="match status" value="1"/>
</dbReference>
<evidence type="ECO:0000313" key="10">
    <source>
        <dbReference type="EMBL" id="KAF0696134.1"/>
    </source>
</evidence>
<evidence type="ECO:0000256" key="6">
    <source>
        <dbReference type="SAM" id="Coils"/>
    </source>
</evidence>
<feature type="compositionally biased region" description="Basic and acidic residues" evidence="7">
    <location>
        <begin position="1613"/>
        <end position="1625"/>
    </location>
</feature>
<proteinExistence type="inferred from homology"/>
<gene>
    <name evidence="10" type="ORF">As57867_013032</name>
</gene>
<dbReference type="InterPro" id="IPR011009">
    <property type="entry name" value="Kinase-like_dom_sf"/>
</dbReference>
<feature type="repeat" description="ANK" evidence="5">
    <location>
        <begin position="256"/>
        <end position="280"/>
    </location>
</feature>
<dbReference type="PROSITE" id="PS50222">
    <property type="entry name" value="EF_HAND_2"/>
    <property type="match status" value="1"/>
</dbReference>
<evidence type="ECO:0000256" key="4">
    <source>
        <dbReference type="ARBA" id="ARBA00024334"/>
    </source>
</evidence>
<dbReference type="OrthoDB" id="539213at2759"/>
<sequence length="1679" mass="187254">SGFEWLQKGLEGVEGAQEWLDSCVSSGERTNDSESVKETTEEPATDNDGLPNVVQTASERPTVTHVQGAALREFTQWMLQHDCERTFGGLKRVITSNGTVLWTSSDSIDSIKAASPKEREYSPLLCAAHFGCDDVIAFLLQQPHIDVNLANGHGFTALNLACERGFEDIALRLLRHPGTDLNKCDGDGDTPLMMASKAGLSSVVDELLAKLDVAAVDQPGKENQTAMHYAAEGGSLVVVQSLVAYPGTRHNLKDAMNRTPLHVASGLGHADVVHFMLDHGLLDANGLDCWDQTAMHWAVNHGKEDSVRALIGHVDLTIQDYNNSTAFKCAVEQGYSAIEKLLSARDQVGLQVMETHTPEEAGKALIQALKNGQGRAVLALLQLGAIDVYAKDENGNTALMLACQTTDLEIVDAILTRQDFLQTLNERGEYGRSALAHAVCGGPAYIVERLLQVPDIDFTLTDEVGERWCTLMDMVQEGDMVLGLACGFDSVDVVKLLLTQPAVRLHINWQSLAGDTALHYASCGSHSAIIQTLLKVPDIHDSLRNYDGLRPIDLALEAEQYNAVNEFIVSITTFDPAESNCFVSTPPTLQKNRPSRFCSSIYASLQFAPTYICQELAFATDQDGRKAIDITDATTRSYLHSQLYFCSRYKLFHGPPVHVSNTAVVVMAYDHGLCEQVFDENAKNGELTQDGFVKCSQLLGRLTAERTAATQKKHLRAKEAWEMEFRLWDSDNSGQISKDEFLKYGIKYFGGRIKVALKFMMHESEYNRELKNPSLMSDDFALQCLPSVDEATFQACVAHLTINDDMNMSSYRHLLVMPAADRSLEDIHLRNRPSEMKIKAIVHEVATTLAHLHKRNLVHGDLKKLNILRVENKFKLIDFDATTRVGQSIGAKFSSGILPPELFHELNSTDEVAAYESYWADYREDKMVWNKIKPKKKIVVKSFRPEMGVSLLPYELVAATPAVDMWSLGCLIYQMHCNEELVSTDINQDVVLDRIKMAAEWTDEALWKRIETNIPDEAAQDLVKKLLVRNPLGRISAKGVLEHWYFTPEKRFAEIHKQIQATTEENIHFKSLLDDTAALQYETQALQRSSHVQLSDHLEQSTQAVMRGLLDAGDIVAPTSFVVLPAKLNFLAIWPIDDVFAFIEELAPTVTALATAFSTLANESSLTSALRVATDLTKALGQIDGGEPMYLYLVDEGSGKIVARENDPVYPIEIRRNDTSFWGSALACVEAGLKWLQTGVEDVKDMQGWLDKWVLPEPATTYKETKEQESPSRLTHEAAQAVVTHSSVTHAQGAALREFAQWMLQRDTDRTFGGLKRVVTSSGSVIWTASDSIESFGAISREKSIMILLVQAFASFRFQTLKRLTLMSCLRVELTSAELSFDAASDGYPLAVLRMGSEERMAQGEWSSRRTIAWTDSDQQLMEVPLQVTNNIVIHVLLCCVRPHQVELLGRGELGHLRGDQKLVLVGGRGVLALRITEGTAREKKTPATQSGFSVSWTSAAAVEKDLAEKAEKKLALEAELLQFVVAAEKREAKRAQRQVEKERRRLLMVAIIKLQARWRGRQVRKWMVDVRKQVERERRKAAAKKNVRERALKRHEEQVSALRMAKASSGETRSEPQKKEVNEDEWVRGKVAKTQAQLRTKLDMIKERRENKVRALAQPQNAIDPDLIRAIRFVHCSK</sequence>
<keyword evidence="3 5" id="KW-0040">ANK repeat</keyword>
<dbReference type="GO" id="GO:0004672">
    <property type="term" value="F:protein kinase activity"/>
    <property type="evidence" value="ECO:0007669"/>
    <property type="project" value="InterPro"/>
</dbReference>
<dbReference type="Gene3D" id="1.10.510.10">
    <property type="entry name" value="Transferase(Phosphotransferase) domain 1"/>
    <property type="match status" value="1"/>
</dbReference>
<evidence type="ECO:0000256" key="7">
    <source>
        <dbReference type="SAM" id="MobiDB-lite"/>
    </source>
</evidence>
<dbReference type="PANTHER" id="PTHR24198:SF165">
    <property type="entry name" value="ANKYRIN REPEAT-CONTAINING PROTEIN-RELATED"/>
    <property type="match status" value="1"/>
</dbReference>
<dbReference type="SMART" id="SM00248">
    <property type="entry name" value="ANK"/>
    <property type="match status" value="10"/>
</dbReference>
<dbReference type="PANTHER" id="PTHR24198">
    <property type="entry name" value="ANKYRIN REPEAT AND PROTEIN KINASE DOMAIN-CONTAINING PROTEIN"/>
    <property type="match status" value="1"/>
</dbReference>
<feature type="non-terminal residue" evidence="10">
    <location>
        <position position="1"/>
    </location>
</feature>
<evidence type="ECO:0000259" key="8">
    <source>
        <dbReference type="PROSITE" id="PS50011"/>
    </source>
</evidence>
<dbReference type="SUPFAM" id="SSF47473">
    <property type="entry name" value="EF-hand"/>
    <property type="match status" value="1"/>
</dbReference>
<feature type="coiled-coil region" evidence="6">
    <location>
        <begin position="1500"/>
        <end position="1546"/>
    </location>
</feature>
<dbReference type="InterPro" id="IPR002048">
    <property type="entry name" value="EF_hand_dom"/>
</dbReference>
<dbReference type="SMART" id="SM00220">
    <property type="entry name" value="S_TKc"/>
    <property type="match status" value="1"/>
</dbReference>
<dbReference type="PROSITE" id="PS50011">
    <property type="entry name" value="PROTEIN_KINASE_DOM"/>
    <property type="match status" value="1"/>
</dbReference>
<dbReference type="GO" id="GO:0005524">
    <property type="term" value="F:ATP binding"/>
    <property type="evidence" value="ECO:0007669"/>
    <property type="project" value="InterPro"/>
</dbReference>
<reference evidence="10" key="1">
    <citation type="submission" date="2019-06" db="EMBL/GenBank/DDBJ databases">
        <title>Genomics analysis of Aphanomyces spp. identifies a new class of oomycete effector associated with host adaptation.</title>
        <authorList>
            <person name="Gaulin E."/>
        </authorList>
    </citation>
    <scope>NUCLEOTIDE SEQUENCE</scope>
    <source>
        <strain evidence="10">CBS 578.67</strain>
    </source>
</reference>
<dbReference type="PROSITE" id="PS50088">
    <property type="entry name" value="ANK_REPEAT"/>
    <property type="match status" value="2"/>
</dbReference>
<dbReference type="Gene3D" id="1.10.238.10">
    <property type="entry name" value="EF-hand"/>
    <property type="match status" value="1"/>
</dbReference>
<evidence type="ECO:0000256" key="1">
    <source>
        <dbReference type="ARBA" id="ARBA00022737"/>
    </source>
</evidence>
<dbReference type="PROSITE" id="PS50096">
    <property type="entry name" value="IQ"/>
    <property type="match status" value="1"/>
</dbReference>
<dbReference type="InterPro" id="IPR036770">
    <property type="entry name" value="Ankyrin_rpt-contain_sf"/>
</dbReference>
<keyword evidence="2" id="KW-0106">Calcium</keyword>